<comment type="caution">
    <text evidence="1">The sequence shown here is derived from an EMBL/GenBank/DDBJ whole genome shotgun (WGS) entry which is preliminary data.</text>
</comment>
<sequence>MNAQTGVIIEIDEEALGLLVVMEEELVFHAVHPAVQRLHGQRFHDGVAARREAMKAFRSAA</sequence>
<dbReference type="OrthoDB" id="7365419at2"/>
<protein>
    <submittedName>
        <fullName evidence="1">Uncharacterized protein</fullName>
    </submittedName>
</protein>
<organism evidence="1 2">
    <name type="scientific">Niveispirillum lacus</name>
    <dbReference type="NCBI Taxonomy" id="1981099"/>
    <lineage>
        <taxon>Bacteria</taxon>
        <taxon>Pseudomonadati</taxon>
        <taxon>Pseudomonadota</taxon>
        <taxon>Alphaproteobacteria</taxon>
        <taxon>Rhodospirillales</taxon>
        <taxon>Azospirillaceae</taxon>
        <taxon>Niveispirillum</taxon>
    </lineage>
</organism>
<keyword evidence="2" id="KW-1185">Reference proteome</keyword>
<gene>
    <name evidence="1" type="ORF">CHU95_14795</name>
</gene>
<accession>A0A255YWM5</accession>
<dbReference type="Proteomes" id="UP000216998">
    <property type="component" value="Unassembled WGS sequence"/>
</dbReference>
<evidence type="ECO:0000313" key="1">
    <source>
        <dbReference type="EMBL" id="OYQ33637.1"/>
    </source>
</evidence>
<dbReference type="EMBL" id="NOXU01000030">
    <property type="protein sequence ID" value="OYQ33637.1"/>
    <property type="molecule type" value="Genomic_DNA"/>
</dbReference>
<evidence type="ECO:0000313" key="2">
    <source>
        <dbReference type="Proteomes" id="UP000216998"/>
    </source>
</evidence>
<dbReference type="AlphaFoldDB" id="A0A255YWM5"/>
<proteinExistence type="predicted"/>
<reference evidence="1 2" key="1">
    <citation type="submission" date="2017-07" db="EMBL/GenBank/DDBJ databases">
        <title>Niveispirillum cyanobacteriorum sp. nov., isolated from cyanobacterial aggregates in a eutrophic lake.</title>
        <authorList>
            <person name="Cai H."/>
        </authorList>
    </citation>
    <scope>NUCLEOTIDE SEQUENCE [LARGE SCALE GENOMIC DNA]</scope>
    <source>
        <strain evidence="2">TH1-14</strain>
    </source>
</reference>
<name>A0A255YWM5_9PROT</name>
<dbReference type="RefSeq" id="WP_094457080.1">
    <property type="nucleotide sequence ID" value="NZ_NOXU01000030.1"/>
</dbReference>